<feature type="transmembrane region" description="Helical" evidence="1">
    <location>
        <begin position="39"/>
        <end position="62"/>
    </location>
</feature>
<comment type="caution">
    <text evidence="2">The sequence shown here is derived from an EMBL/GenBank/DDBJ whole genome shotgun (WGS) entry which is preliminary data.</text>
</comment>
<reference evidence="3" key="1">
    <citation type="journal article" date="2019" name="Int. J. Syst. Evol. Microbiol.">
        <title>The Global Catalogue of Microorganisms (GCM) 10K type strain sequencing project: providing services to taxonomists for standard genome sequencing and annotation.</title>
        <authorList>
            <consortium name="The Broad Institute Genomics Platform"/>
            <consortium name="The Broad Institute Genome Sequencing Center for Infectious Disease"/>
            <person name="Wu L."/>
            <person name="Ma J."/>
        </authorList>
    </citation>
    <scope>NUCLEOTIDE SEQUENCE [LARGE SCALE GENOMIC DNA]</scope>
    <source>
        <strain evidence="3">JCM 4253</strain>
    </source>
</reference>
<gene>
    <name evidence="2" type="ORF">GCM10018980_39960</name>
</gene>
<feature type="transmembrane region" description="Helical" evidence="1">
    <location>
        <begin position="137"/>
        <end position="160"/>
    </location>
</feature>
<evidence type="ECO:0000256" key="1">
    <source>
        <dbReference type="SAM" id="Phobius"/>
    </source>
</evidence>
<protein>
    <submittedName>
        <fullName evidence="2">Uncharacterized protein</fullName>
    </submittedName>
</protein>
<feature type="transmembrane region" description="Helical" evidence="1">
    <location>
        <begin position="69"/>
        <end position="90"/>
    </location>
</feature>
<evidence type="ECO:0000313" key="2">
    <source>
        <dbReference type="EMBL" id="GHG54921.1"/>
    </source>
</evidence>
<name>A0A919EWQ0_9ACTN</name>
<sequence>MSSEKDVTYRNKEKNARLELAHKAALEANTVSRTTSGQLLLIAGAILTFSSAALSNTSLLINLSFSWKLCVIMSWGFFAASALVSILSLFRDYRFFVSWKTYHFKVSGRIADGDTPSGAVDALRSQLPKDETPMWPLYLQACLIFLGLLMLLSVIAHSLLTHHVAQ</sequence>
<dbReference type="AlphaFoldDB" id="A0A919EWQ0"/>
<keyword evidence="1" id="KW-1133">Transmembrane helix</keyword>
<accession>A0A919EWQ0</accession>
<organism evidence="2 3">
    <name type="scientific">Streptomyces capoamus</name>
    <dbReference type="NCBI Taxonomy" id="68183"/>
    <lineage>
        <taxon>Bacteria</taxon>
        <taxon>Bacillati</taxon>
        <taxon>Actinomycetota</taxon>
        <taxon>Actinomycetes</taxon>
        <taxon>Kitasatosporales</taxon>
        <taxon>Streptomycetaceae</taxon>
        <taxon>Streptomyces</taxon>
    </lineage>
</organism>
<dbReference type="Proteomes" id="UP000619355">
    <property type="component" value="Unassembled WGS sequence"/>
</dbReference>
<dbReference type="RefSeq" id="WP_189983456.1">
    <property type="nucleotide sequence ID" value="NZ_BNBF01000011.1"/>
</dbReference>
<dbReference type="EMBL" id="BNBF01000011">
    <property type="protein sequence ID" value="GHG54921.1"/>
    <property type="molecule type" value="Genomic_DNA"/>
</dbReference>
<proteinExistence type="predicted"/>
<keyword evidence="3" id="KW-1185">Reference proteome</keyword>
<keyword evidence="1" id="KW-0472">Membrane</keyword>
<evidence type="ECO:0000313" key="3">
    <source>
        <dbReference type="Proteomes" id="UP000619355"/>
    </source>
</evidence>
<keyword evidence="1" id="KW-0812">Transmembrane</keyword>